<feature type="region of interest" description="Disordered" evidence="1">
    <location>
        <begin position="344"/>
        <end position="375"/>
    </location>
</feature>
<dbReference type="InParanoid" id="A0A5C3PQP0"/>
<dbReference type="AlphaFoldDB" id="A0A5C3PQP0"/>
<protein>
    <submittedName>
        <fullName evidence="2">Uncharacterized protein</fullName>
    </submittedName>
</protein>
<name>A0A5C3PQP0_9APHY</name>
<reference evidence="2 3" key="1">
    <citation type="journal article" date="2019" name="Nat. Ecol. Evol.">
        <title>Megaphylogeny resolves global patterns of mushroom evolution.</title>
        <authorList>
            <person name="Varga T."/>
            <person name="Krizsan K."/>
            <person name="Foldi C."/>
            <person name="Dima B."/>
            <person name="Sanchez-Garcia M."/>
            <person name="Sanchez-Ramirez S."/>
            <person name="Szollosi G.J."/>
            <person name="Szarkandi J.G."/>
            <person name="Papp V."/>
            <person name="Albert L."/>
            <person name="Andreopoulos W."/>
            <person name="Angelini C."/>
            <person name="Antonin V."/>
            <person name="Barry K.W."/>
            <person name="Bougher N.L."/>
            <person name="Buchanan P."/>
            <person name="Buyck B."/>
            <person name="Bense V."/>
            <person name="Catcheside P."/>
            <person name="Chovatia M."/>
            <person name="Cooper J."/>
            <person name="Damon W."/>
            <person name="Desjardin D."/>
            <person name="Finy P."/>
            <person name="Geml J."/>
            <person name="Haridas S."/>
            <person name="Hughes K."/>
            <person name="Justo A."/>
            <person name="Karasinski D."/>
            <person name="Kautmanova I."/>
            <person name="Kiss B."/>
            <person name="Kocsube S."/>
            <person name="Kotiranta H."/>
            <person name="LaButti K.M."/>
            <person name="Lechner B.E."/>
            <person name="Liimatainen K."/>
            <person name="Lipzen A."/>
            <person name="Lukacs Z."/>
            <person name="Mihaltcheva S."/>
            <person name="Morgado L.N."/>
            <person name="Niskanen T."/>
            <person name="Noordeloos M.E."/>
            <person name="Ohm R.A."/>
            <person name="Ortiz-Santana B."/>
            <person name="Ovrebo C."/>
            <person name="Racz N."/>
            <person name="Riley R."/>
            <person name="Savchenko A."/>
            <person name="Shiryaev A."/>
            <person name="Soop K."/>
            <person name="Spirin V."/>
            <person name="Szebenyi C."/>
            <person name="Tomsovsky M."/>
            <person name="Tulloss R.E."/>
            <person name="Uehling J."/>
            <person name="Grigoriev I.V."/>
            <person name="Vagvolgyi C."/>
            <person name="Papp T."/>
            <person name="Martin F.M."/>
            <person name="Miettinen O."/>
            <person name="Hibbett D.S."/>
            <person name="Nagy L.G."/>
        </authorList>
    </citation>
    <scope>NUCLEOTIDE SEQUENCE [LARGE SCALE GENOMIC DNA]</scope>
    <source>
        <strain evidence="2 3">HHB13444</strain>
    </source>
</reference>
<dbReference type="EMBL" id="ML211004">
    <property type="protein sequence ID" value="TFK92144.1"/>
    <property type="molecule type" value="Genomic_DNA"/>
</dbReference>
<proteinExistence type="predicted"/>
<evidence type="ECO:0000313" key="2">
    <source>
        <dbReference type="EMBL" id="TFK92144.1"/>
    </source>
</evidence>
<keyword evidence="3" id="KW-1185">Reference proteome</keyword>
<organism evidence="2 3">
    <name type="scientific">Polyporus arcularius HHB13444</name>
    <dbReference type="NCBI Taxonomy" id="1314778"/>
    <lineage>
        <taxon>Eukaryota</taxon>
        <taxon>Fungi</taxon>
        <taxon>Dikarya</taxon>
        <taxon>Basidiomycota</taxon>
        <taxon>Agaricomycotina</taxon>
        <taxon>Agaricomycetes</taxon>
        <taxon>Polyporales</taxon>
        <taxon>Polyporaceae</taxon>
        <taxon>Polyporus</taxon>
    </lineage>
</organism>
<evidence type="ECO:0000256" key="1">
    <source>
        <dbReference type="SAM" id="MobiDB-lite"/>
    </source>
</evidence>
<feature type="region of interest" description="Disordered" evidence="1">
    <location>
        <begin position="201"/>
        <end position="229"/>
    </location>
</feature>
<accession>A0A5C3PQP0</accession>
<dbReference type="Proteomes" id="UP000308197">
    <property type="component" value="Unassembled WGS sequence"/>
</dbReference>
<gene>
    <name evidence="2" type="ORF">K466DRAFT_627224</name>
</gene>
<feature type="compositionally biased region" description="Polar residues" evidence="1">
    <location>
        <begin position="201"/>
        <end position="210"/>
    </location>
</feature>
<sequence length="375" mass="41296">MACSRSNDHARVLRFVEQVPDALSSPQSPVTWTSPFGLLADSNWIDVWRTLVTHIHQQLPRVATVVAQPRTAWTFFNSAGEHTMQPIPVIELYFISLQDVAELREICRSLPASCRVLRLFQPRLFDARLPQDYEAVQWNFRLTGFCYLSAAVSAGTHSHDAAAYAVLYANRETLQEVVLDMPAVEAVAKTFEHFATLHQSNGQATPSTVTRIHERPSTDPPSVDQDPPPTVIDLEILKEFRIIVSVRGDIPAATEANVAKILDFFEKVVTYNANIILELRYGSGTIPSNEEANDIRLKTQSGPGFTALYDALKAARPEDGDSSTSGQPRAKDVALVLVEDKEENPETWDEIGVPQVPPAVSATACGGKDPMPPPS</sequence>
<evidence type="ECO:0000313" key="3">
    <source>
        <dbReference type="Proteomes" id="UP000308197"/>
    </source>
</evidence>